<name>A0A251XI04_CLAMM</name>
<accession>A0A251XI04</accession>
<feature type="region of interest" description="Disordered" evidence="1">
    <location>
        <begin position="1"/>
        <end position="76"/>
    </location>
</feature>
<sequence length="76" mass="7796">MPATSVFAPRRTMAPAASRSSSSVLAAPASRAVSSTRSRSGSTSRLSGMVSERPRQSDPRPATNAPRSAPVHSTAS</sequence>
<evidence type="ECO:0000313" key="3">
    <source>
        <dbReference type="Proteomes" id="UP000195062"/>
    </source>
</evidence>
<proteinExistence type="predicted"/>
<feature type="compositionally biased region" description="Low complexity" evidence="1">
    <location>
        <begin position="14"/>
        <end position="47"/>
    </location>
</feature>
<organism evidence="2 3">
    <name type="scientific">Clavibacter michiganensis subsp. michiganensis</name>
    <dbReference type="NCBI Taxonomy" id="33013"/>
    <lineage>
        <taxon>Bacteria</taxon>
        <taxon>Bacillati</taxon>
        <taxon>Actinomycetota</taxon>
        <taxon>Actinomycetes</taxon>
        <taxon>Micrococcales</taxon>
        <taxon>Microbacteriaceae</taxon>
        <taxon>Clavibacter</taxon>
    </lineage>
</organism>
<evidence type="ECO:0000256" key="1">
    <source>
        <dbReference type="SAM" id="MobiDB-lite"/>
    </source>
</evidence>
<evidence type="ECO:0000313" key="2">
    <source>
        <dbReference type="EMBL" id="OUE02694.1"/>
    </source>
</evidence>
<dbReference type="EMBL" id="MDHH01000002">
    <property type="protein sequence ID" value="OUE02694.1"/>
    <property type="molecule type" value="Genomic_DNA"/>
</dbReference>
<protein>
    <submittedName>
        <fullName evidence="2">Uncharacterized protein</fullName>
    </submittedName>
</protein>
<comment type="caution">
    <text evidence="2">The sequence shown here is derived from an EMBL/GenBank/DDBJ whole genome shotgun (WGS) entry which is preliminary data.</text>
</comment>
<dbReference type="Proteomes" id="UP000195062">
    <property type="component" value="Unassembled WGS sequence"/>
</dbReference>
<dbReference type="AlphaFoldDB" id="A0A251XI04"/>
<reference evidence="2 3" key="1">
    <citation type="submission" date="2016-08" db="EMBL/GenBank/DDBJ databases">
        <title>Genome sequence of Clavibacter michiganensis subsp. michiganensis strain CASJ007.</title>
        <authorList>
            <person name="Thapa S.P."/>
            <person name="Coaker G."/>
        </authorList>
    </citation>
    <scope>NUCLEOTIDE SEQUENCE [LARGE SCALE GENOMIC DNA]</scope>
    <source>
        <strain evidence="2">CASJ007</strain>
    </source>
</reference>
<keyword evidence="3" id="KW-1185">Reference proteome</keyword>
<gene>
    <name evidence="2" type="ORF">CMMCAS07_11810</name>
</gene>